<evidence type="ECO:0000313" key="1">
    <source>
        <dbReference type="EMBL" id="BBE42743.1"/>
    </source>
</evidence>
<dbReference type="AlphaFoldDB" id="A0A4P2VH34"/>
<sequence length="75" mass="8664">MSYVTISAKVPRRLKELMDRYGIKPGPVIREALEEEIRRRILEEAEEKAEELSGKISGVPDEEIAGIVREDRKKR</sequence>
<dbReference type="RefSeq" id="WP_174448948.1">
    <property type="nucleotide sequence ID" value="NZ_AP018732.1"/>
</dbReference>
<dbReference type="Proteomes" id="UP000509448">
    <property type="component" value="Chromosome"/>
</dbReference>
<gene>
    <name evidence="1" type="ORF">NAS2_1355</name>
</gene>
<accession>A0A4P2VH34</accession>
<organism evidence="1 2">
    <name type="scientific">Conexivisphaera calida</name>
    <dbReference type="NCBI Taxonomy" id="1874277"/>
    <lineage>
        <taxon>Archaea</taxon>
        <taxon>Nitrososphaerota</taxon>
        <taxon>Conexivisphaeria</taxon>
        <taxon>Conexivisphaerales</taxon>
        <taxon>Conexivisphaeraceae</taxon>
        <taxon>Conexivisphaera</taxon>
    </lineage>
</organism>
<keyword evidence="2" id="KW-1185">Reference proteome</keyword>
<dbReference type="EMBL" id="AP018732">
    <property type="protein sequence ID" value="BBE42743.1"/>
    <property type="molecule type" value="Genomic_DNA"/>
</dbReference>
<proteinExistence type="predicted"/>
<dbReference type="KEGG" id="ccai:NAS2_1355"/>
<reference evidence="1 2" key="1">
    <citation type="journal article" date="2019" name="ISME J.">
        <title>Isolation and characterization of a thermophilic sulfur- and iron-reducing thaumarchaeote from a terrestrial acidic hot spring.</title>
        <authorList>
            <person name="Kato S."/>
            <person name="Itoh T."/>
            <person name="Yuki M."/>
            <person name="Nagamori M."/>
            <person name="Ohnishi M."/>
            <person name="Uematsu K."/>
            <person name="Suzuki K."/>
            <person name="Takashina T."/>
            <person name="Ohkuma M."/>
        </authorList>
    </citation>
    <scope>NUCLEOTIDE SEQUENCE [LARGE SCALE GENOMIC DNA]</scope>
    <source>
        <strain evidence="1 2">NAS-02</strain>
    </source>
</reference>
<protein>
    <submittedName>
        <fullName evidence="1">Conserved protein</fullName>
    </submittedName>
</protein>
<name>A0A4P2VH34_9ARCH</name>
<dbReference type="GeneID" id="55585170"/>
<evidence type="ECO:0000313" key="2">
    <source>
        <dbReference type="Proteomes" id="UP000509448"/>
    </source>
</evidence>